<dbReference type="PANTHER" id="PTHR43798">
    <property type="entry name" value="MONOACYLGLYCEROL LIPASE"/>
    <property type="match status" value="1"/>
</dbReference>
<feature type="domain" description="AB hydrolase-1" evidence="2">
    <location>
        <begin position="60"/>
        <end position="160"/>
    </location>
</feature>
<dbReference type="GO" id="GO:0016787">
    <property type="term" value="F:hydrolase activity"/>
    <property type="evidence" value="ECO:0007669"/>
    <property type="project" value="UniProtKB-KW"/>
</dbReference>
<keyword evidence="1" id="KW-1133">Transmembrane helix</keyword>
<gene>
    <name evidence="3" type="ORF">BN1012_Phect232</name>
</gene>
<protein>
    <submittedName>
        <fullName evidence="3">Alpha/beta hydrolase fold</fullName>
    </submittedName>
</protein>
<dbReference type="HOGENOM" id="CLU_020336_11_0_5"/>
<dbReference type="OrthoDB" id="7267294at2"/>
<organism evidence="3 4">
    <name type="scientific">Candidatus Phaeomarinibacter ectocarpi</name>
    <dbReference type="NCBI Taxonomy" id="1458461"/>
    <lineage>
        <taxon>Bacteria</taxon>
        <taxon>Pseudomonadati</taxon>
        <taxon>Pseudomonadota</taxon>
        <taxon>Alphaproteobacteria</taxon>
        <taxon>Hyphomicrobiales</taxon>
        <taxon>Parvibaculaceae</taxon>
        <taxon>Candidatus Phaeomarinibacter</taxon>
    </lineage>
</organism>
<dbReference type="Pfam" id="PF00561">
    <property type="entry name" value="Abhydrolase_1"/>
    <property type="match status" value="1"/>
</dbReference>
<name>X5MLI9_9HYPH</name>
<keyword evidence="4" id="KW-1185">Reference proteome</keyword>
<keyword evidence="3" id="KW-0378">Hydrolase</keyword>
<dbReference type="KEGG" id="pect:BN1012_Phect232"/>
<accession>X5MLI9</accession>
<evidence type="ECO:0000256" key="1">
    <source>
        <dbReference type="SAM" id="Phobius"/>
    </source>
</evidence>
<dbReference type="PRINTS" id="PR00111">
    <property type="entry name" value="ABHYDROLASE"/>
</dbReference>
<dbReference type="STRING" id="1458461.BN1012_Phect232"/>
<dbReference type="AlphaFoldDB" id="X5MLI9"/>
<dbReference type="PANTHER" id="PTHR43798:SF33">
    <property type="entry name" value="HYDROLASE, PUTATIVE (AFU_ORTHOLOGUE AFUA_2G14860)-RELATED"/>
    <property type="match status" value="1"/>
</dbReference>
<dbReference type="PATRIC" id="fig|1458461.3.peg.232"/>
<keyword evidence="1" id="KW-0472">Membrane</keyword>
<keyword evidence="1" id="KW-0812">Transmembrane</keyword>
<dbReference type="EMBL" id="HG966617">
    <property type="protein sequence ID" value="CDO58446.1"/>
    <property type="molecule type" value="Genomic_DNA"/>
</dbReference>
<dbReference type="InterPro" id="IPR029058">
    <property type="entry name" value="AB_hydrolase_fold"/>
</dbReference>
<dbReference type="GO" id="GO:0016020">
    <property type="term" value="C:membrane"/>
    <property type="evidence" value="ECO:0007669"/>
    <property type="project" value="TreeGrafter"/>
</dbReference>
<dbReference type="RefSeq" id="WP_052534996.1">
    <property type="nucleotide sequence ID" value="NZ_HG966617.1"/>
</dbReference>
<proteinExistence type="predicted"/>
<reference evidence="3 4" key="1">
    <citation type="journal article" date="2014" name="Front. Genet.">
        <title>Genome and metabolic network of "Candidatus Phaeomarinobacter ectocarpi" Ec32, a new candidate genus of Alphaproteobacteria frequently associated with brown algae.</title>
        <authorList>
            <person name="Dittami S.M."/>
            <person name="Barbeyron T."/>
            <person name="Boyen C."/>
            <person name="Cambefort J."/>
            <person name="Collet G."/>
            <person name="Delage L."/>
            <person name="Gobet A."/>
            <person name="Groisillier A."/>
            <person name="Leblanc C."/>
            <person name="Michel G."/>
            <person name="Scornet D."/>
            <person name="Siegel A."/>
            <person name="Tapia J.E."/>
            <person name="Tonon T."/>
        </authorList>
    </citation>
    <scope>NUCLEOTIDE SEQUENCE [LARGE SCALE GENOMIC DNA]</scope>
    <source>
        <strain evidence="3 4">Ec32</strain>
    </source>
</reference>
<dbReference type="Proteomes" id="UP000032160">
    <property type="component" value="Chromosome I"/>
</dbReference>
<evidence type="ECO:0000313" key="3">
    <source>
        <dbReference type="EMBL" id="CDO58446.1"/>
    </source>
</evidence>
<dbReference type="InterPro" id="IPR000073">
    <property type="entry name" value="AB_hydrolase_1"/>
</dbReference>
<feature type="transmembrane region" description="Helical" evidence="1">
    <location>
        <begin position="6"/>
        <end position="26"/>
    </location>
</feature>
<dbReference type="InterPro" id="IPR050266">
    <property type="entry name" value="AB_hydrolase_sf"/>
</dbReference>
<dbReference type="SUPFAM" id="SSF53474">
    <property type="entry name" value="alpha/beta-Hydrolases"/>
    <property type="match status" value="1"/>
</dbReference>
<evidence type="ECO:0000259" key="2">
    <source>
        <dbReference type="Pfam" id="PF00561"/>
    </source>
</evidence>
<sequence>MNWIVLIIAVVLTAGYITYIALDMGLRPLTEAEQEKAPGDFITVTGGRLHYRWDGPATGPVVVMVHGFSTPHFIFEQNVSALTSQGYRVLRYDHFGRGWSDRPRTAYTVDFYDTTLMELLDGLNITEPVGLVGLSMGGPIVAEFAGRHPDRVNAVFLFVPAGLDVAGGDDLAAKIVRLPGIGDLMWRIVGRGMLLGDPQYDETGLAEENRLVGDIRIQMDYRGYLDSLLSTLRNTPMTSRTETYRQLAATGMPVAAVFGADDPTVLPSSADKLRDLVPEAAIHMLDDADHGLNYKRQDASNPLLADFFRPKNEPAS</sequence>
<dbReference type="Gene3D" id="3.40.50.1820">
    <property type="entry name" value="alpha/beta hydrolase"/>
    <property type="match status" value="1"/>
</dbReference>
<evidence type="ECO:0000313" key="4">
    <source>
        <dbReference type="Proteomes" id="UP000032160"/>
    </source>
</evidence>